<protein>
    <recommendedName>
        <fullName evidence="3">Tetratricopeptide repeat protein</fullName>
    </recommendedName>
</protein>
<comment type="caution">
    <text evidence="1">The sequence shown here is derived from an EMBL/GenBank/DDBJ whole genome shotgun (WGS) entry which is preliminary data.</text>
</comment>
<accession>A0A7W6NZB3</accession>
<dbReference type="AlphaFoldDB" id="A0A7W6NZB3"/>
<organism evidence="1 2">
    <name type="scientific">Sphingomonas kyeonggiensis</name>
    <dbReference type="NCBI Taxonomy" id="1268553"/>
    <lineage>
        <taxon>Bacteria</taxon>
        <taxon>Pseudomonadati</taxon>
        <taxon>Pseudomonadota</taxon>
        <taxon>Alphaproteobacteria</taxon>
        <taxon>Sphingomonadales</taxon>
        <taxon>Sphingomonadaceae</taxon>
        <taxon>Sphingomonas</taxon>
    </lineage>
</organism>
<dbReference type="RefSeq" id="WP_221262864.1">
    <property type="nucleotide sequence ID" value="NZ_JACIEH010000003.1"/>
</dbReference>
<sequence>MTIQERWVLAAFDLHKDRRPVAAYWSGTVRERLGDADGAMGAYALLCDRPGFDDEDMKAKACERLGVHELGNGQQAEARAHLWRSALLSRSAADGREFDRKVALIAKLGSSAK</sequence>
<keyword evidence="2" id="KW-1185">Reference proteome</keyword>
<evidence type="ECO:0008006" key="3">
    <source>
        <dbReference type="Google" id="ProtNLM"/>
    </source>
</evidence>
<dbReference type="Proteomes" id="UP000557392">
    <property type="component" value="Unassembled WGS sequence"/>
</dbReference>
<gene>
    <name evidence="1" type="ORF">GGR46_004051</name>
</gene>
<evidence type="ECO:0000313" key="1">
    <source>
        <dbReference type="EMBL" id="MBB4100479.1"/>
    </source>
</evidence>
<reference evidence="1 2" key="1">
    <citation type="submission" date="2020-08" db="EMBL/GenBank/DDBJ databases">
        <title>Genomic Encyclopedia of Type Strains, Phase IV (KMG-IV): sequencing the most valuable type-strain genomes for metagenomic binning, comparative biology and taxonomic classification.</title>
        <authorList>
            <person name="Goeker M."/>
        </authorList>
    </citation>
    <scope>NUCLEOTIDE SEQUENCE [LARGE SCALE GENOMIC DNA]</scope>
    <source>
        <strain evidence="1 2">DSM 101806</strain>
    </source>
</reference>
<evidence type="ECO:0000313" key="2">
    <source>
        <dbReference type="Proteomes" id="UP000557392"/>
    </source>
</evidence>
<dbReference type="EMBL" id="JACIEH010000003">
    <property type="protein sequence ID" value="MBB4100479.1"/>
    <property type="molecule type" value="Genomic_DNA"/>
</dbReference>
<name>A0A7W6NZB3_9SPHN</name>
<proteinExistence type="predicted"/>